<evidence type="ECO:0000256" key="2">
    <source>
        <dbReference type="PROSITE-ProRule" id="PRU00047"/>
    </source>
</evidence>
<dbReference type="InterPro" id="IPR036875">
    <property type="entry name" value="Znf_CCHC_sf"/>
</dbReference>
<dbReference type="InterPro" id="IPR001878">
    <property type="entry name" value="Znf_CCHC"/>
</dbReference>
<keyword evidence="2" id="KW-0479">Metal-binding</keyword>
<reference evidence="6" key="4">
    <citation type="submission" date="2025-05" db="UniProtKB">
        <authorList>
            <consortium name="EnsemblFungi"/>
        </authorList>
    </citation>
    <scope>IDENTIFICATION</scope>
    <source>
        <strain evidence="6">isolate 1-1 / race 1 (BBBD)</strain>
    </source>
</reference>
<name>A0A180FZ51_PUCT1</name>
<dbReference type="EMBL" id="ADAS02003181">
    <property type="protein sequence ID" value="OAV85647.1"/>
    <property type="molecule type" value="Genomic_DNA"/>
</dbReference>
<feature type="region of interest" description="Disordered" evidence="3">
    <location>
        <begin position="277"/>
        <end position="324"/>
    </location>
</feature>
<reference evidence="6 7" key="3">
    <citation type="journal article" date="2017" name="G3 (Bethesda)">
        <title>Comparative analysis highlights variable genome content of wheat rusts and divergence of the mating loci.</title>
        <authorList>
            <person name="Cuomo C.A."/>
            <person name="Bakkeren G."/>
            <person name="Khalil H.B."/>
            <person name="Panwar V."/>
            <person name="Joly D."/>
            <person name="Linning R."/>
            <person name="Sakthikumar S."/>
            <person name="Song X."/>
            <person name="Adiconis X."/>
            <person name="Fan L."/>
            <person name="Goldberg J.M."/>
            <person name="Levin J.Z."/>
            <person name="Young S."/>
            <person name="Zeng Q."/>
            <person name="Anikster Y."/>
            <person name="Bruce M."/>
            <person name="Wang M."/>
            <person name="Yin C."/>
            <person name="McCallum B."/>
            <person name="Szabo L.J."/>
            <person name="Hulbert S."/>
            <person name="Chen X."/>
            <person name="Fellers J.P."/>
        </authorList>
    </citation>
    <scope>NUCLEOTIDE SEQUENCE</scope>
    <source>
        <strain evidence="7">Isolate 1-1 / race 1 (BBBD)</strain>
        <strain evidence="6">isolate 1-1 / race 1 (BBBD)</strain>
    </source>
</reference>
<evidence type="ECO:0000313" key="6">
    <source>
        <dbReference type="EnsemblFungi" id="PTTG_30370-t43_1-p1"/>
    </source>
</evidence>
<dbReference type="AlphaFoldDB" id="A0A180FZ51"/>
<evidence type="ECO:0000256" key="3">
    <source>
        <dbReference type="SAM" id="MobiDB-lite"/>
    </source>
</evidence>
<dbReference type="GO" id="GO:0003676">
    <property type="term" value="F:nucleic acid binding"/>
    <property type="evidence" value="ECO:0007669"/>
    <property type="project" value="InterPro"/>
</dbReference>
<feature type="domain" description="CCHC-type" evidence="4">
    <location>
        <begin position="173"/>
        <end position="188"/>
    </location>
</feature>
<dbReference type="PANTHER" id="PTHR33246:SF51">
    <property type="entry name" value="MYB_SANT-LIKE DOMAIN-CONTAINING PROTEIN"/>
    <property type="match status" value="1"/>
</dbReference>
<dbReference type="VEuPathDB" id="FungiDB:PTTG_30370"/>
<protein>
    <submittedName>
        <fullName evidence="6">CCHC-type domain-containing protein</fullName>
    </submittedName>
</protein>
<dbReference type="GO" id="GO:0008270">
    <property type="term" value="F:zinc ion binding"/>
    <property type="evidence" value="ECO:0007669"/>
    <property type="project" value="UniProtKB-KW"/>
</dbReference>
<keyword evidence="1" id="KW-0507">mRNA processing</keyword>
<evidence type="ECO:0000259" key="4">
    <source>
        <dbReference type="PROSITE" id="PS50158"/>
    </source>
</evidence>
<dbReference type="GO" id="GO:0006397">
    <property type="term" value="P:mRNA processing"/>
    <property type="evidence" value="ECO:0007669"/>
    <property type="project" value="UniProtKB-KW"/>
</dbReference>
<organism evidence="5">
    <name type="scientific">Puccinia triticina (isolate 1-1 / race 1 (BBBD))</name>
    <name type="common">Brown leaf rust fungus</name>
    <dbReference type="NCBI Taxonomy" id="630390"/>
    <lineage>
        <taxon>Eukaryota</taxon>
        <taxon>Fungi</taxon>
        <taxon>Dikarya</taxon>
        <taxon>Basidiomycota</taxon>
        <taxon>Pucciniomycotina</taxon>
        <taxon>Pucciniomycetes</taxon>
        <taxon>Pucciniales</taxon>
        <taxon>Pucciniaceae</taxon>
        <taxon>Puccinia</taxon>
    </lineage>
</organism>
<accession>A0A180FZ51</accession>
<gene>
    <name evidence="5" type="ORF">PTTG_30370</name>
</gene>
<dbReference type="PANTHER" id="PTHR33246">
    <property type="entry name" value="CCHC-TYPE DOMAIN-CONTAINING PROTEIN"/>
    <property type="match status" value="1"/>
</dbReference>
<keyword evidence="7" id="KW-1185">Reference proteome</keyword>
<dbReference type="SUPFAM" id="SSF57756">
    <property type="entry name" value="Retrovirus zinc finger-like domains"/>
    <property type="match status" value="1"/>
</dbReference>
<feature type="compositionally biased region" description="Basic and acidic residues" evidence="3">
    <location>
        <begin position="292"/>
        <end position="301"/>
    </location>
</feature>
<evidence type="ECO:0000313" key="7">
    <source>
        <dbReference type="Proteomes" id="UP000005240"/>
    </source>
</evidence>
<sequence>TYLGKFTSILKYLIKNDHISKEEDAALLFLSAFSNESQRSIKRTLVNKGQLPKAKDGSNKAPKWDDLVAAAETEIRINKGYVNFSSFSESNQAMQKNLEARKGDGKRQEQMLQETPNDKAVEQKLNEVQQELASLKQQLKNTAPVYRKGPLERQEFSCKAPRPSTPLYESTICYYCKREGHSTGQCPEFIKDKSQGLVKREGKEWYLPNGQHIPWNPSRPIRSVVASASADPAMQDAIRNLAESRQNNGSTPMMQSSAQTVEWEPPQLGAENYLRTHAITRSEAQKGRRSVRIQEPEKDGMDIDAEDELAEIQQENPRKAPEKI</sequence>
<feature type="non-terminal residue" evidence="5">
    <location>
        <position position="1"/>
    </location>
</feature>
<dbReference type="Proteomes" id="UP000005240">
    <property type="component" value="Unassembled WGS sequence"/>
</dbReference>
<evidence type="ECO:0000313" key="5">
    <source>
        <dbReference type="EMBL" id="OAV85647.1"/>
    </source>
</evidence>
<keyword evidence="2" id="KW-0863">Zinc-finger</keyword>
<reference evidence="5" key="2">
    <citation type="submission" date="2016-05" db="EMBL/GenBank/DDBJ databases">
        <title>Comparative analysis highlights variable genome content of wheat rusts and divergence of the mating loci.</title>
        <authorList>
            <person name="Cuomo C.A."/>
            <person name="Bakkeren G."/>
            <person name="Szabo L."/>
            <person name="Khalil H."/>
            <person name="Joly D."/>
            <person name="Goldberg J."/>
            <person name="Young S."/>
            <person name="Zeng Q."/>
            <person name="Fellers J."/>
        </authorList>
    </citation>
    <scope>NUCLEOTIDE SEQUENCE [LARGE SCALE GENOMIC DNA]</scope>
    <source>
        <strain evidence="5">1-1 BBBD Race 1</strain>
    </source>
</reference>
<dbReference type="PROSITE" id="PS50158">
    <property type="entry name" value="ZF_CCHC"/>
    <property type="match status" value="1"/>
</dbReference>
<reference evidence="5" key="1">
    <citation type="submission" date="2009-11" db="EMBL/GenBank/DDBJ databases">
        <authorList>
            <consortium name="The Broad Institute Genome Sequencing Platform"/>
            <person name="Ward D."/>
            <person name="Feldgarden M."/>
            <person name="Earl A."/>
            <person name="Young S.K."/>
            <person name="Zeng Q."/>
            <person name="Koehrsen M."/>
            <person name="Alvarado L."/>
            <person name="Berlin A."/>
            <person name="Bochicchio J."/>
            <person name="Borenstein D."/>
            <person name="Chapman S.B."/>
            <person name="Chen Z."/>
            <person name="Engels R."/>
            <person name="Freedman E."/>
            <person name="Gellesch M."/>
            <person name="Goldberg J."/>
            <person name="Griggs A."/>
            <person name="Gujja S."/>
            <person name="Heilman E."/>
            <person name="Heiman D."/>
            <person name="Hepburn T."/>
            <person name="Howarth C."/>
            <person name="Jen D."/>
            <person name="Larson L."/>
            <person name="Lewis B."/>
            <person name="Mehta T."/>
            <person name="Park D."/>
            <person name="Pearson M."/>
            <person name="Roberts A."/>
            <person name="Saif S."/>
            <person name="Shea T."/>
            <person name="Shenoy N."/>
            <person name="Sisk P."/>
            <person name="Stolte C."/>
            <person name="Sykes S."/>
            <person name="Thomson T."/>
            <person name="Walk T."/>
            <person name="White J."/>
            <person name="Yandava C."/>
            <person name="Izard J."/>
            <person name="Baranova O.V."/>
            <person name="Blanton J.M."/>
            <person name="Tanner A.C."/>
            <person name="Dewhirst F.E."/>
            <person name="Haas B."/>
            <person name="Nusbaum C."/>
            <person name="Birren B."/>
        </authorList>
    </citation>
    <scope>NUCLEOTIDE SEQUENCE [LARGE SCALE GENOMIC DNA]</scope>
    <source>
        <strain evidence="5">1-1 BBBD Race 1</strain>
    </source>
</reference>
<evidence type="ECO:0000256" key="1">
    <source>
        <dbReference type="ARBA" id="ARBA00022664"/>
    </source>
</evidence>
<keyword evidence="2" id="KW-0862">Zinc</keyword>
<dbReference type="EnsemblFungi" id="PTTG_30370-t43_1">
    <property type="protein sequence ID" value="PTTG_30370-t43_1-p1"/>
    <property type="gene ID" value="PTTG_30370"/>
</dbReference>
<proteinExistence type="predicted"/>